<evidence type="ECO:0000313" key="5">
    <source>
        <dbReference type="Proteomes" id="UP000025227"/>
    </source>
</evidence>
<dbReference type="SUPFAM" id="SSF46689">
    <property type="entry name" value="Homeodomain-like"/>
    <property type="match status" value="2"/>
</dbReference>
<dbReference type="InterPro" id="IPR009057">
    <property type="entry name" value="Homeodomain-like_sf"/>
</dbReference>
<evidence type="ECO:0000259" key="2">
    <source>
        <dbReference type="Pfam" id="PF11427"/>
    </source>
</evidence>
<organism evidence="5 6">
    <name type="scientific">Haemonchus contortus</name>
    <name type="common">Barber pole worm</name>
    <dbReference type="NCBI Taxonomy" id="6289"/>
    <lineage>
        <taxon>Eukaryota</taxon>
        <taxon>Metazoa</taxon>
        <taxon>Ecdysozoa</taxon>
        <taxon>Nematoda</taxon>
        <taxon>Chromadorea</taxon>
        <taxon>Rhabditida</taxon>
        <taxon>Rhabditina</taxon>
        <taxon>Rhabditomorpha</taxon>
        <taxon>Strongyloidea</taxon>
        <taxon>Trichostrongylidae</taxon>
        <taxon>Haemonchus</taxon>
    </lineage>
</organism>
<evidence type="ECO:0000256" key="1">
    <source>
        <dbReference type="ARBA" id="ARBA00004123"/>
    </source>
</evidence>
<feature type="domain" description="Tc3 transposase DNA binding" evidence="2">
    <location>
        <begin position="5"/>
        <end position="50"/>
    </location>
</feature>
<dbReference type="PANTHER" id="PTHR23022">
    <property type="entry name" value="TRANSPOSABLE ELEMENT-RELATED"/>
    <property type="match status" value="1"/>
</dbReference>
<dbReference type="InterPro" id="IPR038717">
    <property type="entry name" value="Tc1-like_DDE_dom"/>
</dbReference>
<dbReference type="InterPro" id="IPR025898">
    <property type="entry name" value="Tc3_transposase_DNA-bd_dom"/>
</dbReference>
<dbReference type="WBParaSite" id="HCON_00046020-00001">
    <property type="protein sequence ID" value="HCON_00046020-00001"/>
    <property type="gene ID" value="HCON_00046020"/>
</dbReference>
<dbReference type="Gene3D" id="1.10.10.10">
    <property type="entry name" value="Winged helix-like DNA-binding domain superfamily/Winged helix DNA-binding domain"/>
    <property type="match status" value="1"/>
</dbReference>
<dbReference type="GO" id="GO:0005634">
    <property type="term" value="C:nucleus"/>
    <property type="evidence" value="ECO:0007669"/>
    <property type="project" value="UniProtKB-SubCell"/>
</dbReference>
<accession>A0A7I4Y3B5</accession>
<dbReference type="InterPro" id="IPR036397">
    <property type="entry name" value="RNaseH_sf"/>
</dbReference>
<dbReference type="AlphaFoldDB" id="A0A7I4Y3B5"/>
<reference evidence="6" key="1">
    <citation type="submission" date="2020-12" db="UniProtKB">
        <authorList>
            <consortium name="WormBaseParasite"/>
        </authorList>
    </citation>
    <scope>IDENTIFICATION</scope>
    <source>
        <strain evidence="6">MHco3</strain>
    </source>
</reference>
<evidence type="ECO:0000259" key="3">
    <source>
        <dbReference type="Pfam" id="PF13358"/>
    </source>
</evidence>
<dbReference type="GO" id="GO:0003677">
    <property type="term" value="F:DNA binding"/>
    <property type="evidence" value="ECO:0007669"/>
    <property type="project" value="InterPro"/>
</dbReference>
<dbReference type="InterPro" id="IPR047655">
    <property type="entry name" value="Transpos_IS630-like"/>
</dbReference>
<protein>
    <submittedName>
        <fullName evidence="6">Transposable element Tc1 transposase</fullName>
    </submittedName>
</protein>
<dbReference type="Pfam" id="PF13358">
    <property type="entry name" value="DDE_3"/>
    <property type="match status" value="1"/>
</dbReference>
<dbReference type="Gene3D" id="3.30.420.10">
    <property type="entry name" value="Ribonuclease H-like superfamily/Ribonuclease H"/>
    <property type="match status" value="1"/>
</dbReference>
<dbReference type="NCBIfam" id="NF033545">
    <property type="entry name" value="transpos_IS630"/>
    <property type="match status" value="1"/>
</dbReference>
<dbReference type="Proteomes" id="UP000025227">
    <property type="component" value="Unplaced"/>
</dbReference>
<proteinExistence type="predicted"/>
<keyword evidence="5" id="KW-1185">Reference proteome</keyword>
<dbReference type="Pfam" id="PF21517">
    <property type="entry name" value="HTH_Tnp_Tc3_2_like"/>
    <property type="match status" value="1"/>
</dbReference>
<dbReference type="OrthoDB" id="106945at2759"/>
<dbReference type="Gene3D" id="1.10.10.60">
    <property type="entry name" value="Homeodomain-like"/>
    <property type="match status" value="1"/>
</dbReference>
<dbReference type="PANTHER" id="PTHR23022:SF129">
    <property type="entry name" value="TRANSPOSABLE ELEMENT TC3 TRANSPOSASE"/>
    <property type="match status" value="1"/>
</dbReference>
<sequence length="329" mass="38078">MPHSTRLSKQEQAQVRALFEAGWSRRRIAAHIGRSCNCINEYVRNPDQYGKNNSPGRPRLLSARDERTIGRVLSNSTKSLNRVRAEMRLRVSKTTVWRVIQRSESITRELMRRVPRLSERHKVARLQFAVKNASFDWTKVIWSDEKKFNLDGPDSRRGYWRDLREAPMVLERRNFGGGSLMVWGAFCAAGQLGLAFVSCRMDSVEYQRVLEERLLPFLRQHRRRSLIFMHDNAAVHVSRSTSDWIASRNITVLEWPACSPDLNPMENVWAFIVKKIYDEAKQYNTVEELKLSILDAWTNLDPNLTASLVEGMPRRIGEVPANNVGPTHY</sequence>
<name>A0A7I4Y3B5_HAECO</name>
<feature type="domain" description="Tc1-like transposase DDE" evidence="3">
    <location>
        <begin position="140"/>
        <end position="290"/>
    </location>
</feature>
<feature type="domain" description="Transposable element Tc3 transposase-like DNA-binding HTH" evidence="4">
    <location>
        <begin position="64"/>
        <end position="103"/>
    </location>
</feature>
<dbReference type="Pfam" id="PF11427">
    <property type="entry name" value="HTH_Tnp_Tc3_1"/>
    <property type="match status" value="1"/>
</dbReference>
<evidence type="ECO:0000313" key="6">
    <source>
        <dbReference type="WBParaSite" id="HCON_00046020-00001"/>
    </source>
</evidence>
<dbReference type="OMA" id="PITIWRE"/>
<dbReference type="InterPro" id="IPR052338">
    <property type="entry name" value="Transposase_5"/>
</dbReference>
<comment type="subcellular location">
    <subcellularLocation>
        <location evidence="1">Nucleus</location>
    </subcellularLocation>
</comment>
<evidence type="ECO:0000259" key="4">
    <source>
        <dbReference type="Pfam" id="PF21517"/>
    </source>
</evidence>
<dbReference type="InterPro" id="IPR048703">
    <property type="entry name" value="Tnp_Tc3-like_HTH"/>
</dbReference>
<dbReference type="InterPro" id="IPR036388">
    <property type="entry name" value="WH-like_DNA-bd_sf"/>
</dbReference>